<dbReference type="SUPFAM" id="SSF103515">
    <property type="entry name" value="Autotransporter"/>
    <property type="match status" value="1"/>
</dbReference>
<dbReference type="Gene3D" id="2.40.128.130">
    <property type="entry name" value="Autotransporter beta-domain"/>
    <property type="match status" value="1"/>
</dbReference>
<organism evidence="2 3">
    <name type="scientific">Chelativorans composti</name>
    <dbReference type="NCBI Taxonomy" id="768533"/>
    <lineage>
        <taxon>Bacteria</taxon>
        <taxon>Pseudomonadati</taxon>
        <taxon>Pseudomonadota</taxon>
        <taxon>Alphaproteobacteria</taxon>
        <taxon>Hyphomicrobiales</taxon>
        <taxon>Phyllobacteriaceae</taxon>
        <taxon>Chelativorans</taxon>
    </lineage>
</organism>
<protein>
    <submittedName>
        <fullName evidence="2">Autotransporter domain-containing protein</fullName>
    </submittedName>
</protein>
<name>A0ABW5DJ19_9HYPH</name>
<reference evidence="3" key="1">
    <citation type="journal article" date="2019" name="Int. J. Syst. Evol. Microbiol.">
        <title>The Global Catalogue of Microorganisms (GCM) 10K type strain sequencing project: providing services to taxonomists for standard genome sequencing and annotation.</title>
        <authorList>
            <consortium name="The Broad Institute Genomics Platform"/>
            <consortium name="The Broad Institute Genome Sequencing Center for Infectious Disease"/>
            <person name="Wu L."/>
            <person name="Ma J."/>
        </authorList>
    </citation>
    <scope>NUCLEOTIDE SEQUENCE [LARGE SCALE GENOMIC DNA]</scope>
    <source>
        <strain evidence="3">KCTC 23707</strain>
    </source>
</reference>
<keyword evidence="3" id="KW-1185">Reference proteome</keyword>
<dbReference type="InterPro" id="IPR005546">
    <property type="entry name" value="Autotransporte_beta"/>
</dbReference>
<sequence>MTNNALITTLDAYSRGIYAASIGGGGGDGGSTSSASFSFNGICQMVSDNTGYECKPSQGSSENKTTKVSLSLTASVGGNGGAAGDGGDVSVEHDAVILTYGDLSHGIAARSIGGGGGDGGNGALGISAWTNNDAANTFAGLPGAFTFTPNFNNVTVNIGGSEGASGHGGSVSISGTGSIITVGKQAYGIHAQSIGGGGGTGGAGAGGVWAAVTVGGFGSGGGDGGDVTVDLSGGIETYGKGAVGVFAQSVGGGGGAAGDVETGWSQKWENLNIGAGLVVQNSAGDGGNGGKVTIQTGSITTTGQDAHGILAQSTGGSGGIVSVSGSIAHPGSMFVAGSAGDLGNGGDISITNNGAIKVSGSGAHGVIAQSTAGSTKIPTENSIAAQSAGDTTDQKNTAGNISINVNADIIASGENGRAILAQSQGATNGTISITVAEGATVSTSAAGAETVALFDGTNNTLNNNGTIRNEGTDPTDYVIRTNGSSLTVNNYGVIEGSVLSKANDQNGVSGPIEIINIESGTFGLGATMNLGERGSLTNLGTMSAGTVGTIGSTGFTGLLAQTNLGTLVVDYVPGGANDLITVTSGSNNPGLGGTVLPASQGTVSSKSGTITIVNSEVPFNFNQLSVSSTATVAYSLSQVSQSGGGEAITLSYSIDYAPWANDPDRVPGTVAANITQNHTNFGAHLDDLLRFRQNNAGDEYSFIDNLLHTIHGIEDFDELLEFYAGFAPAELFAPAEATVQAALRFSGGLQDCPGFELGGLRVSSPDYCGWFQINGAHNKRDSGRYNLGYTANDVGMFGGVKVEVAQDWFASVALGLEASDVDARKFSANGPRFHAGLGLKREIGATSVGATVSAGFGSFDIERLVTTPEGEVVHTGDPNLSWFSAMAHLSHTFALGERAYVRPQLDAGILYLHQSGYREQQGDLYGLTVGPINHTVGVINPSIEFGSSFTTGGMPVEGSIKAGLLAFVGEKDWSSTLRLNGLPEDGPSYTITDKRQRVFGTLGASLKVGLTENASFELGGSALFNGDQQQFSGGARLSVRF</sequence>
<proteinExistence type="predicted"/>
<evidence type="ECO:0000259" key="1">
    <source>
        <dbReference type="PROSITE" id="PS51208"/>
    </source>
</evidence>
<dbReference type="InterPro" id="IPR036709">
    <property type="entry name" value="Autotransporte_beta_dom_sf"/>
</dbReference>
<dbReference type="Proteomes" id="UP001597373">
    <property type="component" value="Unassembled WGS sequence"/>
</dbReference>
<feature type="domain" description="Autotransporter" evidence="1">
    <location>
        <begin position="762"/>
        <end position="1041"/>
    </location>
</feature>
<evidence type="ECO:0000313" key="2">
    <source>
        <dbReference type="EMBL" id="MFD2259966.1"/>
    </source>
</evidence>
<dbReference type="PROSITE" id="PS51208">
    <property type="entry name" value="AUTOTRANSPORTER"/>
    <property type="match status" value="1"/>
</dbReference>
<dbReference type="EMBL" id="JBHUIR010000031">
    <property type="protein sequence ID" value="MFD2259966.1"/>
    <property type="molecule type" value="Genomic_DNA"/>
</dbReference>
<accession>A0ABW5DJ19</accession>
<gene>
    <name evidence="2" type="ORF">ACFSMZ_09335</name>
</gene>
<comment type="caution">
    <text evidence="2">The sequence shown here is derived from an EMBL/GenBank/DDBJ whole genome shotgun (WGS) entry which is preliminary data.</text>
</comment>
<dbReference type="RefSeq" id="WP_345099516.1">
    <property type="nucleotide sequence ID" value="NZ_BAABGS010000064.1"/>
</dbReference>
<dbReference type="SMART" id="SM00869">
    <property type="entry name" value="Autotransporter"/>
    <property type="match status" value="1"/>
</dbReference>
<dbReference type="Pfam" id="PF03797">
    <property type="entry name" value="Autotransporter"/>
    <property type="match status" value="1"/>
</dbReference>
<evidence type="ECO:0000313" key="3">
    <source>
        <dbReference type="Proteomes" id="UP001597373"/>
    </source>
</evidence>